<proteinExistence type="predicted"/>
<evidence type="ECO:0008006" key="5">
    <source>
        <dbReference type="Google" id="ProtNLM"/>
    </source>
</evidence>
<keyword evidence="4" id="KW-1185">Reference proteome</keyword>
<protein>
    <recommendedName>
        <fullName evidence="5">Holocytochrome c-type synthase</fullName>
    </recommendedName>
</protein>
<evidence type="ECO:0000256" key="2">
    <source>
        <dbReference type="SAM" id="SignalP"/>
    </source>
</evidence>
<organism evidence="3 4">
    <name type="scientific">Prymnesium parvum</name>
    <name type="common">Toxic golden alga</name>
    <dbReference type="NCBI Taxonomy" id="97485"/>
    <lineage>
        <taxon>Eukaryota</taxon>
        <taxon>Haptista</taxon>
        <taxon>Haptophyta</taxon>
        <taxon>Prymnesiophyceae</taxon>
        <taxon>Prymnesiales</taxon>
        <taxon>Prymnesiaceae</taxon>
        <taxon>Prymnesium</taxon>
    </lineage>
</organism>
<evidence type="ECO:0000313" key="4">
    <source>
        <dbReference type="Proteomes" id="UP001515480"/>
    </source>
</evidence>
<feature type="chain" id="PRO_5044298771" description="Holocytochrome c-type synthase" evidence="2">
    <location>
        <begin position="24"/>
        <end position="307"/>
    </location>
</feature>
<dbReference type="Proteomes" id="UP001515480">
    <property type="component" value="Unassembled WGS sequence"/>
</dbReference>
<evidence type="ECO:0000256" key="1">
    <source>
        <dbReference type="SAM" id="MobiDB-lite"/>
    </source>
</evidence>
<evidence type="ECO:0000313" key="3">
    <source>
        <dbReference type="EMBL" id="KAL1521668.1"/>
    </source>
</evidence>
<dbReference type="EMBL" id="JBGBPQ010000007">
    <property type="protein sequence ID" value="KAL1521668.1"/>
    <property type="molecule type" value="Genomic_DNA"/>
</dbReference>
<accession>A0AB34JKY1</accession>
<feature type="region of interest" description="Disordered" evidence="1">
    <location>
        <begin position="182"/>
        <end position="307"/>
    </location>
</feature>
<feature type="signal peptide" evidence="2">
    <location>
        <begin position="1"/>
        <end position="23"/>
    </location>
</feature>
<name>A0AB34JKY1_PRYPA</name>
<reference evidence="3 4" key="1">
    <citation type="journal article" date="2024" name="Science">
        <title>Giant polyketide synthase enzymes in the biosynthesis of giant marine polyether toxins.</title>
        <authorList>
            <person name="Fallon T.R."/>
            <person name="Shende V.V."/>
            <person name="Wierzbicki I.H."/>
            <person name="Pendleton A.L."/>
            <person name="Watervoot N.F."/>
            <person name="Auber R.P."/>
            <person name="Gonzalez D.J."/>
            <person name="Wisecaver J.H."/>
            <person name="Moore B.S."/>
        </authorList>
    </citation>
    <scope>NUCLEOTIDE SEQUENCE [LARGE SCALE GENOMIC DNA]</scope>
    <source>
        <strain evidence="3 4">12B1</strain>
    </source>
</reference>
<sequence>MRDLISTAIAFGWSMLAAPPTTGETPVQTRLELCFAAHRAHCFSEHDKRDVSEPPKTPPPSARYMHQLKVKELFKHIPDRTESSWRRPLFTTWDAPGAPEPHEPLFRSWAQQSWCNLPGEKEPNSQPNIGALVTSQIVRERVSRASNANALRRSVPDTIPVRIPSTLGLLEEDAELNPDVKLGQLHQYTRNPPSPRRVQPPEEIEREMEQATASRQEPYDSDYAPVPQPTGTADPDSTDGARGNGQLDVPDLASLDSLRTPAAAPAEDTMPAEADSNSHETEGLPQQTLVDAERRRLAASADRPTND</sequence>
<comment type="caution">
    <text evidence="3">The sequence shown here is derived from an EMBL/GenBank/DDBJ whole genome shotgun (WGS) entry which is preliminary data.</text>
</comment>
<dbReference type="AlphaFoldDB" id="A0AB34JKY1"/>
<keyword evidence="2" id="KW-0732">Signal</keyword>
<gene>
    <name evidence="3" type="ORF">AB1Y20_021323</name>
</gene>